<dbReference type="RefSeq" id="WP_211603641.1">
    <property type="nucleotide sequence ID" value="NZ_JAGSNF010000019.1"/>
</dbReference>
<reference evidence="3" key="1">
    <citation type="submission" date="2021-04" db="EMBL/GenBank/DDBJ databases">
        <title>Phycicoccus avicenniae sp. nov., a novel endophytic actinomycetes isolated from branch of Avicennia mariana.</title>
        <authorList>
            <person name="Tuo L."/>
        </authorList>
    </citation>
    <scope>NUCLEOTIDE SEQUENCE</scope>
    <source>
        <strain evidence="3">BSK3Z-2</strain>
    </source>
</reference>
<dbReference type="Proteomes" id="UP000677016">
    <property type="component" value="Unassembled WGS sequence"/>
</dbReference>
<dbReference type="AlphaFoldDB" id="A0A941I1L6"/>
<dbReference type="EMBL" id="JAGSNF010000019">
    <property type="protein sequence ID" value="MBR7744184.1"/>
    <property type="molecule type" value="Genomic_DNA"/>
</dbReference>
<keyword evidence="2" id="KW-1133">Transmembrane helix</keyword>
<protein>
    <submittedName>
        <fullName evidence="3">Uncharacterized protein</fullName>
    </submittedName>
</protein>
<gene>
    <name evidence="3" type="ORF">KC207_12895</name>
</gene>
<comment type="caution">
    <text evidence="3">The sequence shown here is derived from an EMBL/GenBank/DDBJ whole genome shotgun (WGS) entry which is preliminary data.</text>
</comment>
<evidence type="ECO:0000256" key="1">
    <source>
        <dbReference type="SAM" id="MobiDB-lite"/>
    </source>
</evidence>
<feature type="transmembrane region" description="Helical" evidence="2">
    <location>
        <begin position="6"/>
        <end position="25"/>
    </location>
</feature>
<keyword evidence="2" id="KW-0472">Membrane</keyword>
<organism evidence="3 4">
    <name type="scientific">Phycicoccus avicenniae</name>
    <dbReference type="NCBI Taxonomy" id="2828860"/>
    <lineage>
        <taxon>Bacteria</taxon>
        <taxon>Bacillati</taxon>
        <taxon>Actinomycetota</taxon>
        <taxon>Actinomycetes</taxon>
        <taxon>Micrococcales</taxon>
        <taxon>Intrasporangiaceae</taxon>
        <taxon>Phycicoccus</taxon>
    </lineage>
</organism>
<proteinExistence type="predicted"/>
<evidence type="ECO:0000313" key="3">
    <source>
        <dbReference type="EMBL" id="MBR7744184.1"/>
    </source>
</evidence>
<sequence>MTIAGAIILGLMAVLVVAGLVVWTYQASRRRHSLPGRSGSSDAPVSAESAAAQHTRQADRGGLF</sequence>
<keyword evidence="2" id="KW-0812">Transmembrane</keyword>
<evidence type="ECO:0000256" key="2">
    <source>
        <dbReference type="SAM" id="Phobius"/>
    </source>
</evidence>
<keyword evidence="4" id="KW-1185">Reference proteome</keyword>
<feature type="region of interest" description="Disordered" evidence="1">
    <location>
        <begin position="30"/>
        <end position="64"/>
    </location>
</feature>
<name>A0A941I1L6_9MICO</name>
<accession>A0A941I1L6</accession>
<evidence type="ECO:0000313" key="4">
    <source>
        <dbReference type="Proteomes" id="UP000677016"/>
    </source>
</evidence>